<dbReference type="EMBL" id="NPDV01000016">
    <property type="protein sequence ID" value="PJZ52105.1"/>
    <property type="molecule type" value="Genomic_DNA"/>
</dbReference>
<proteinExistence type="predicted"/>
<evidence type="ECO:0000313" key="3">
    <source>
        <dbReference type="Proteomes" id="UP000232149"/>
    </source>
</evidence>
<gene>
    <name evidence="2" type="ORF">CH376_05635</name>
    <name evidence="1" type="ORF">CH380_16855</name>
</gene>
<comment type="caution">
    <text evidence="1">The sequence shown here is derived from an EMBL/GenBank/DDBJ whole genome shotgun (WGS) entry which is preliminary data.</text>
</comment>
<evidence type="ECO:0000313" key="2">
    <source>
        <dbReference type="EMBL" id="PJZ62967.1"/>
    </source>
</evidence>
<protein>
    <submittedName>
        <fullName evidence="1">Uncharacterized protein</fullName>
    </submittedName>
</protein>
<evidence type="ECO:0000313" key="4">
    <source>
        <dbReference type="Proteomes" id="UP000232188"/>
    </source>
</evidence>
<reference evidence="3 4" key="1">
    <citation type="submission" date="2017-07" db="EMBL/GenBank/DDBJ databases">
        <title>Leptospira spp. isolated from tropical soils.</title>
        <authorList>
            <person name="Thibeaux R."/>
            <person name="Iraola G."/>
            <person name="Ferres I."/>
            <person name="Bierque E."/>
            <person name="Girault D."/>
            <person name="Soupe-Gilbert M.-E."/>
            <person name="Picardeau M."/>
            <person name="Goarant C."/>
        </authorList>
    </citation>
    <scope>NUCLEOTIDE SEQUENCE [LARGE SCALE GENOMIC DNA]</scope>
    <source>
        <strain evidence="1 4">FH2-B-C1</strain>
        <strain evidence="2 3">FH2-B-D1</strain>
    </source>
</reference>
<dbReference type="Proteomes" id="UP000232149">
    <property type="component" value="Unassembled WGS sequence"/>
</dbReference>
<sequence length="79" mass="9145">MSVIRSNSPLKFIFRKFSSFAYKSFSIKLFQEMKKENSMILMEFSLKSVIWESAGKRSFLSYRSCGSGFAIPFKGFFLA</sequence>
<accession>A0A2M9YKP0</accession>
<dbReference type="AlphaFoldDB" id="A0A2M9YKP0"/>
<keyword evidence="3" id="KW-1185">Reference proteome</keyword>
<organism evidence="1 4">
    <name type="scientific">Leptospira adleri</name>
    <dbReference type="NCBI Taxonomy" id="2023186"/>
    <lineage>
        <taxon>Bacteria</taxon>
        <taxon>Pseudomonadati</taxon>
        <taxon>Spirochaetota</taxon>
        <taxon>Spirochaetia</taxon>
        <taxon>Leptospirales</taxon>
        <taxon>Leptospiraceae</taxon>
        <taxon>Leptospira</taxon>
    </lineage>
</organism>
<name>A0A2M9YKP0_9LEPT</name>
<dbReference type="Proteomes" id="UP000232188">
    <property type="component" value="Unassembled WGS sequence"/>
</dbReference>
<evidence type="ECO:0000313" key="1">
    <source>
        <dbReference type="EMBL" id="PJZ52105.1"/>
    </source>
</evidence>
<dbReference type="EMBL" id="NPDU01000010">
    <property type="protein sequence ID" value="PJZ62967.1"/>
    <property type="molecule type" value="Genomic_DNA"/>
</dbReference>